<protein>
    <submittedName>
        <fullName evidence="1">Uncharacterized protein</fullName>
    </submittedName>
</protein>
<gene>
    <name evidence="1" type="ORF">P8C59_004347</name>
</gene>
<evidence type="ECO:0000313" key="2">
    <source>
        <dbReference type="Proteomes" id="UP001217918"/>
    </source>
</evidence>
<dbReference type="PROSITE" id="PS51257">
    <property type="entry name" value="PROKAR_LIPOPROTEIN"/>
    <property type="match status" value="1"/>
</dbReference>
<dbReference type="Proteomes" id="UP001217918">
    <property type="component" value="Unassembled WGS sequence"/>
</dbReference>
<keyword evidence="2" id="KW-1185">Reference proteome</keyword>
<comment type="caution">
    <text evidence="1">The sequence shown here is derived from an EMBL/GenBank/DDBJ whole genome shotgun (WGS) entry which is preliminary data.</text>
</comment>
<organism evidence="1 2">
    <name type="scientific">Phyllachora maydis</name>
    <dbReference type="NCBI Taxonomy" id="1825666"/>
    <lineage>
        <taxon>Eukaryota</taxon>
        <taxon>Fungi</taxon>
        <taxon>Dikarya</taxon>
        <taxon>Ascomycota</taxon>
        <taxon>Pezizomycotina</taxon>
        <taxon>Sordariomycetes</taxon>
        <taxon>Sordariomycetidae</taxon>
        <taxon>Phyllachorales</taxon>
        <taxon>Phyllachoraceae</taxon>
        <taxon>Phyllachora</taxon>
    </lineage>
</organism>
<proteinExistence type="predicted"/>
<reference evidence="1" key="1">
    <citation type="journal article" date="2023" name="Mol. Plant Microbe Interact.">
        <title>Elucidating the Obligate Nature and Biological Capacity of an Invasive Fungal Corn Pathogen.</title>
        <authorList>
            <person name="MacCready J.S."/>
            <person name="Roggenkamp E.M."/>
            <person name="Gdanetz K."/>
            <person name="Chilvers M.I."/>
        </authorList>
    </citation>
    <scope>NUCLEOTIDE SEQUENCE</scope>
    <source>
        <strain evidence="1">PM02</strain>
    </source>
</reference>
<evidence type="ECO:0000313" key="1">
    <source>
        <dbReference type="EMBL" id="KAK2069800.1"/>
    </source>
</evidence>
<dbReference type="EMBL" id="JAQQPM010000003">
    <property type="protein sequence ID" value="KAK2069800.1"/>
    <property type="molecule type" value="Genomic_DNA"/>
</dbReference>
<dbReference type="AlphaFoldDB" id="A0AAD9I3D9"/>
<name>A0AAD9I3D9_9PEZI</name>
<accession>A0AAD9I3D9</accession>
<sequence length="68" mass="7218">MTREAREFREAVSKKVGNQASGTSACWSGPTVKLPVCIVAGHASSTLPLRNRGHVSHSNEVLMKSGVV</sequence>